<dbReference type="Proteomes" id="UP000587760">
    <property type="component" value="Unassembled WGS sequence"/>
</dbReference>
<dbReference type="InterPro" id="IPR050366">
    <property type="entry name" value="BP-dependent_transpt_permease"/>
</dbReference>
<evidence type="ECO:0000256" key="5">
    <source>
        <dbReference type="ARBA" id="ARBA00022989"/>
    </source>
</evidence>
<feature type="domain" description="ABC transmembrane type-1" evidence="8">
    <location>
        <begin position="84"/>
        <end position="272"/>
    </location>
</feature>
<feature type="transmembrane region" description="Helical" evidence="7">
    <location>
        <begin position="254"/>
        <end position="275"/>
    </location>
</feature>
<dbReference type="Gene3D" id="1.10.3720.10">
    <property type="entry name" value="MetI-like"/>
    <property type="match status" value="1"/>
</dbReference>
<keyword evidence="10" id="KW-1185">Reference proteome</keyword>
<keyword evidence="4 7" id="KW-0812">Transmembrane</keyword>
<feature type="transmembrane region" description="Helical" evidence="7">
    <location>
        <begin position="198"/>
        <end position="220"/>
    </location>
</feature>
<comment type="subcellular location">
    <subcellularLocation>
        <location evidence="1 7">Cell membrane</location>
        <topology evidence="1 7">Multi-pass membrane protein</topology>
    </subcellularLocation>
</comment>
<keyword evidence="6 7" id="KW-0472">Membrane</keyword>
<proteinExistence type="inferred from homology"/>
<dbReference type="EMBL" id="JACHGJ010000007">
    <property type="protein sequence ID" value="MBB6481609.1"/>
    <property type="molecule type" value="Genomic_DNA"/>
</dbReference>
<evidence type="ECO:0000256" key="7">
    <source>
        <dbReference type="RuleBase" id="RU363032"/>
    </source>
</evidence>
<dbReference type="RefSeq" id="WP_184747848.1">
    <property type="nucleotide sequence ID" value="NZ_JACHGJ010000007.1"/>
</dbReference>
<organism evidence="9 10">
    <name type="scientific">Spirochaeta isovalerica</name>
    <dbReference type="NCBI Taxonomy" id="150"/>
    <lineage>
        <taxon>Bacteria</taxon>
        <taxon>Pseudomonadati</taxon>
        <taxon>Spirochaetota</taxon>
        <taxon>Spirochaetia</taxon>
        <taxon>Spirochaetales</taxon>
        <taxon>Spirochaetaceae</taxon>
        <taxon>Spirochaeta</taxon>
    </lineage>
</organism>
<dbReference type="SUPFAM" id="SSF161098">
    <property type="entry name" value="MetI-like"/>
    <property type="match status" value="1"/>
</dbReference>
<dbReference type="InterPro" id="IPR000515">
    <property type="entry name" value="MetI-like"/>
</dbReference>
<keyword evidence="5 7" id="KW-1133">Transmembrane helix</keyword>
<feature type="transmembrane region" description="Helical" evidence="7">
    <location>
        <begin position="21"/>
        <end position="41"/>
    </location>
</feature>
<dbReference type="CDD" id="cd06261">
    <property type="entry name" value="TM_PBP2"/>
    <property type="match status" value="1"/>
</dbReference>
<evidence type="ECO:0000259" key="8">
    <source>
        <dbReference type="PROSITE" id="PS50928"/>
    </source>
</evidence>
<feature type="transmembrane region" description="Helical" evidence="7">
    <location>
        <begin position="115"/>
        <end position="139"/>
    </location>
</feature>
<accession>A0A841RFM5</accession>
<dbReference type="GO" id="GO:0005886">
    <property type="term" value="C:plasma membrane"/>
    <property type="evidence" value="ECO:0007669"/>
    <property type="project" value="UniProtKB-SubCell"/>
</dbReference>
<evidence type="ECO:0000313" key="9">
    <source>
        <dbReference type="EMBL" id="MBB6481609.1"/>
    </source>
</evidence>
<sequence length="309" mass="33676">MTLEKLDKYPLIKFLRDNPKATVGFLLLITIMLLTLGAPLFTRFEAGFRSDQYRVAPNSEFILGTTQLGRDVWAQTLYGGRTSLLVGILAGVIAVTLSTVIGITAGYFGGIVDGFITTIINIAMVIPQIPLLLIIAALMGGVSPMLIGVLIGFTSWAWGARVLRSQTMSIRNREFIYSAETLGETKLRRLFAEVMPNMLSMMSSAFVGTIIYAIMAQATLEYIGFGDPLSVTWGTMLYNAQNTAALQTGAWWELLGPCLGLIVLGSGLTLINFSIDELSNPKLKAQRIMAGYYKAKKSEATYTQAGENE</sequence>
<evidence type="ECO:0000256" key="6">
    <source>
        <dbReference type="ARBA" id="ARBA00023136"/>
    </source>
</evidence>
<gene>
    <name evidence="9" type="ORF">HNR50_003289</name>
</gene>
<keyword evidence="3" id="KW-1003">Cell membrane</keyword>
<protein>
    <submittedName>
        <fullName evidence="9">Peptide/nickel transport system permease protein</fullName>
    </submittedName>
</protein>
<dbReference type="InterPro" id="IPR035906">
    <property type="entry name" value="MetI-like_sf"/>
</dbReference>
<comment type="similarity">
    <text evidence="7">Belongs to the binding-protein-dependent transport system permease family.</text>
</comment>
<evidence type="ECO:0000256" key="3">
    <source>
        <dbReference type="ARBA" id="ARBA00022475"/>
    </source>
</evidence>
<evidence type="ECO:0000256" key="2">
    <source>
        <dbReference type="ARBA" id="ARBA00022448"/>
    </source>
</evidence>
<comment type="caution">
    <text evidence="9">The sequence shown here is derived from an EMBL/GenBank/DDBJ whole genome shotgun (WGS) entry which is preliminary data.</text>
</comment>
<keyword evidence="2 7" id="KW-0813">Transport</keyword>
<dbReference type="PROSITE" id="PS50928">
    <property type="entry name" value="ABC_TM1"/>
    <property type="match status" value="1"/>
</dbReference>
<dbReference type="PANTHER" id="PTHR43386">
    <property type="entry name" value="OLIGOPEPTIDE TRANSPORT SYSTEM PERMEASE PROTEIN APPC"/>
    <property type="match status" value="1"/>
</dbReference>
<name>A0A841RFM5_9SPIO</name>
<feature type="transmembrane region" description="Helical" evidence="7">
    <location>
        <begin position="84"/>
        <end position="108"/>
    </location>
</feature>
<dbReference type="PANTHER" id="PTHR43386:SF1">
    <property type="entry name" value="D,D-DIPEPTIDE TRANSPORT SYSTEM PERMEASE PROTEIN DDPC-RELATED"/>
    <property type="match status" value="1"/>
</dbReference>
<dbReference type="GO" id="GO:0071916">
    <property type="term" value="F:dipeptide transmembrane transporter activity"/>
    <property type="evidence" value="ECO:0007669"/>
    <property type="project" value="TreeGrafter"/>
</dbReference>
<evidence type="ECO:0000256" key="1">
    <source>
        <dbReference type="ARBA" id="ARBA00004651"/>
    </source>
</evidence>
<evidence type="ECO:0000313" key="10">
    <source>
        <dbReference type="Proteomes" id="UP000587760"/>
    </source>
</evidence>
<feature type="transmembrane region" description="Helical" evidence="7">
    <location>
        <begin position="145"/>
        <end position="163"/>
    </location>
</feature>
<dbReference type="Pfam" id="PF00528">
    <property type="entry name" value="BPD_transp_1"/>
    <property type="match status" value="1"/>
</dbReference>
<dbReference type="AlphaFoldDB" id="A0A841RFM5"/>
<reference evidence="9 10" key="1">
    <citation type="submission" date="2020-08" db="EMBL/GenBank/DDBJ databases">
        <title>Genomic Encyclopedia of Type Strains, Phase IV (KMG-IV): sequencing the most valuable type-strain genomes for metagenomic binning, comparative biology and taxonomic classification.</title>
        <authorList>
            <person name="Goeker M."/>
        </authorList>
    </citation>
    <scope>NUCLEOTIDE SEQUENCE [LARGE SCALE GENOMIC DNA]</scope>
    <source>
        <strain evidence="9 10">DSM 2461</strain>
    </source>
</reference>
<evidence type="ECO:0000256" key="4">
    <source>
        <dbReference type="ARBA" id="ARBA00022692"/>
    </source>
</evidence>